<feature type="domain" description="DUF1601" evidence="3">
    <location>
        <begin position="1209"/>
        <end position="1219"/>
    </location>
</feature>
<feature type="domain" description="DUF1601" evidence="3">
    <location>
        <begin position="436"/>
        <end position="446"/>
    </location>
</feature>
<feature type="domain" description="DUF1601" evidence="3">
    <location>
        <begin position="1118"/>
        <end position="1129"/>
    </location>
</feature>
<dbReference type="SMART" id="SM00248">
    <property type="entry name" value="ANK"/>
    <property type="match status" value="15"/>
</dbReference>
<dbReference type="InterPro" id="IPR028047">
    <property type="entry name" value="Latrotoxin_C_dom"/>
</dbReference>
<dbReference type="InterPro" id="IPR058917">
    <property type="entry name" value="RESC6_dom"/>
</dbReference>
<evidence type="ECO:0000259" key="4">
    <source>
        <dbReference type="Pfam" id="PF15658"/>
    </source>
</evidence>
<protein>
    <submittedName>
        <fullName evidence="6">Ankyrin repeat domain-containing protein</fullName>
    </submittedName>
</protein>
<reference evidence="6" key="1">
    <citation type="submission" date="2024-06" db="EMBL/GenBank/DDBJ databases">
        <authorList>
            <person name="Dussert Y."/>
            <person name="Peccoud J."/>
            <person name="Pigeault R."/>
        </authorList>
    </citation>
    <scope>NUCLEOTIDE SEQUENCE</scope>
    <source>
        <strain evidence="6">WArc</strain>
    </source>
</reference>
<dbReference type="InterPro" id="IPR036770">
    <property type="entry name" value="Ankyrin_rpt-contain_sf"/>
</dbReference>
<dbReference type="PROSITE" id="PS50088">
    <property type="entry name" value="ANK_REPEAT"/>
    <property type="match status" value="1"/>
</dbReference>
<dbReference type="PROSITE" id="PS50297">
    <property type="entry name" value="ANK_REP_REGION"/>
    <property type="match status" value="1"/>
</dbReference>
<dbReference type="Gene3D" id="1.25.40.20">
    <property type="entry name" value="Ankyrin repeat-containing domain"/>
    <property type="match status" value="5"/>
</dbReference>
<feature type="domain" description="DUF1601" evidence="3">
    <location>
        <begin position="1164"/>
        <end position="1174"/>
    </location>
</feature>
<dbReference type="EMBL" id="CP157942">
    <property type="protein sequence ID" value="XBS67282.1"/>
    <property type="molecule type" value="Genomic_DNA"/>
</dbReference>
<evidence type="ECO:0000256" key="1">
    <source>
        <dbReference type="PROSITE-ProRule" id="PRU00023"/>
    </source>
</evidence>
<dbReference type="PANTHER" id="PTHR46586">
    <property type="entry name" value="ANKYRIN REPEAT-CONTAINING PROTEIN"/>
    <property type="match status" value="1"/>
</dbReference>
<feature type="domain" description="RNA-editing substrate-binding complex 6 protein" evidence="5">
    <location>
        <begin position="844"/>
        <end position="1079"/>
    </location>
</feature>
<keyword evidence="1" id="KW-0040">ANK repeat</keyword>
<dbReference type="SUPFAM" id="SSF48403">
    <property type="entry name" value="Ankyrin repeat"/>
    <property type="match status" value="3"/>
</dbReference>
<feature type="domain" description="DUF1601" evidence="3">
    <location>
        <begin position="526"/>
        <end position="536"/>
    </location>
</feature>
<dbReference type="InterPro" id="IPR002110">
    <property type="entry name" value="Ankyrin_rpt"/>
</dbReference>
<evidence type="ECO:0000259" key="3">
    <source>
        <dbReference type="Pfam" id="PF07671"/>
    </source>
</evidence>
<feature type="domain" description="Latrotoxin C-terminal" evidence="4">
    <location>
        <begin position="3671"/>
        <end position="3770"/>
    </location>
</feature>
<sequence length="3839" mass="437175">MIPNRQSSTPVKYNLKMKDITVQSPYPPSLKNRNVILTKEGVGSDYPVDLAQHHIISRVMLRDFYNKLIEKGDVKKFRRFFSALRENIPEYYRESREGNSNSREDITRAQEFIDNLMEGSIIHSNNNEAASCTDIKDPFLTCLLWLPGNIFIGPDAKNRSDDPETGFEENARTIIGEKNFKNIKKIKNLMDSYIRGDLTSLGFFEAQLIKLVRKSKPYPLRAKQWIISHGKYKIAVQDFTPCKTRSKRAASGRMLCIDLNDMFRLSEEAERDVYTEEGKKTFQEILQHLNEGKHNLNASLVIIYRILADKWQRLRFLEETEEVLYNFLGELASIWIRALQDESIPFKNIDLSSVYDSLLKLRNFNDRWKIEDPKLPNLILELANKAQTYTKFGSQDIANTLNALSKWDLSSDPKWKDHYKPLILELAKMGIKISDQFNAQDIANTLNALSKWDLSSDPEWKDHYKPLILELAKMGIKISDQFNAQDIANTLNALSKWGLLSDLNWKDHYKPLILELAKMGIKISDQFNAQDIANTLNALSKWGLSSDLNWKDHYKPLILELAKKREEILSQFNAQDIANTLNALSKWDLLSDFNWENHYRPLILELAKREKEVLSQFSAQDIANTLNALSKLDLLSCLNWESYRPLIVSLAEKGERISNQFNAQDIVNTLSALSKWDLSSDPKWKDHYEPLILKLVERGMEISDQFNAQDVANTLNALSKWDLSSDLNWKDHYRPLILKLVQRGIEISNQFNAQDVVNILSATSKLDLLSDLYFSTYHKLLILRIIKKRKKSDLVYYLDQFNAQDIANALNTLSKWDLLSDPDWEERYKPLILELVKEGIKISDQFNAQDIANTLNALSKWGLSSDLNWKDHYKPLILELAKMGIKISDQFNAQDIANTLNALSKWGLSSDLNWKDHYKPLILELAKMGIKISDQFNAQDIANTLNALSKWDLLSGLNWKSYRPLIVSLAEKGERISNQFNAQDVANTLNALSKWNLLSDFYWKKHYKSLIVKLIEREMRVAYQFSAQDITNTLNALSKLDPLFSHKFKKNNRFIIIDLVERQVEISNQFSTQDITNTLNVLLKWDLLSDLDRKDHYKSRILRLIKKRKKSDLVYYLDQFSAQDIANALNALSKWDLLSDFNWKDHYKPLILELAKMGIKISDQFSAQDIANALNALSKWDLLSDFNWKDHYKPLILELAKMGIKISDQFNAQDIANTLNALSKWGLSSDLNWKDHYKPLILKLAKMGIKISDQFNAQDIANTLNALSKWDLLSDLNWKDHYKPLILKLTKRGEEILSQFNAQDVANTLNALSKWDLLSDPHLDRYHYNFLIFSLAKMGIKISDQFNAQDIANILNALSKWDLSSDPNWKGHYESLILKLVERGMEISDQFNAQDITNTLNVLLKLDSSSDPDLEKHCNLLIFELKKRRDEPELNIDDEMAVELKEFKSKIGNEVLTRHEKIKGTTTHDVNKSDVLSNALQSLQLNEVSLLMSQESKMSTKLEKKTYYNTLIDIGALVYDHKNHVHRDRLEAIESRIFDNPLLSVGHDLYYLSKNEDNIVDQDKLYSDQIKNKVSSYSYIESGSRLDAIYSELSDTDIKDYFSDSNVEGVYTEIEAYNKEVMTIHSIQVSADEVYVNVKDNNGNYQKVVIGDVASIQNTENYILDEEISEIKFKTDNDKEYVITQEGEDVKHCLNIPGGYKVKVDDVISSLTKNKKEVIRNELNNLGLSASVKEIEEIGNAEITDQGYSNAMNEIRQSFLQKGIGEDTFDRFRNRFDSLGEKIFEEYINDVEKKLEGHGIEFNRNKFDSARVKGAKGGKLFFFMAIYDLFDSILDTSTLGRHDNDALKKIFGINGVLDALDDVRESLSTQHMRPDGSKGVRLLGRKITNKIPDVIRKGFVKIISNPVVKSITFVTVAYQFIYSISEIAKGNHHPLNYYWTTSSGVKLASMSIRPVMGFSFAIKGINITPKILRRLSIASKTLGKLSKVIGVVDMLISIGTSIHERMEYTRAIAEQVPLLPGKEQADVFFAEWRKFFTGRDLGKEYEEVIRIKGHLNDVKKKAVEVLVGSDVAAVVWYISSIKERYNEITIHREGMYSQAMKVHYTVECEPEKEYKNVSFNSGAGTISNSYVAYHNLSLLNIPKALKMKPYILGMSGDVGAFRSNMGCFDKFNEEEVYIIDTNARHVFHLTRFEYENLDLRVVDAPLKYTKKEPQCGAVINLIYPRRKSSACNIAKLRRECTQEFVLSDEPFVLADIKKSRSSPILYLLGPNQLIAAKDYPAIMYVPKGEIDYIGSKYHDNTFIINHDTRGNISGGIVNNIIVMNYDTPSLSVELNKGIVEMGESKIHLLNVYDYVSHSTDNQSIITDCKTRYIDAGEGGGYNSIQSHDVDCQDNDYEVRKVNKRDTHLRSTKQTSFIVDKSSGDGAGINSGNLGSKKNLDVILFEGNDIRLLRINEHQAYYNLELLADDEKSKVASIKVGDFEKLMIQAKKAGITEVVTIQNKSLSDLIKDMKYQKLNHSGIDVGSKIMEDSKKISKAVIIANIIDSEGPTAYKVAKDIINNNNLGVPISLVQAKKIVGNVVYEEIIGGIYTDEIAADFSCENIHCKKVITIEMNSYSSDYVVKFPQTYKRSHSVDFTLRIITAPYASTSDKVIDLTGCDIDPKNIKCKVNCENANEIVLSSHINQGSFQIVLDNYLRGPKYQQVAFQFNKGGRFYKVNSANLKFEPARAGVDPDGENKVGSSLRERMFDAIDQDNMDEVEDLAKSIDIERLTSFDKGCASIEYQDIRGRSLLHLAAQEGKLSMVKFFINQAVSVMDIDKYGNIPFYYAAKNGHTEVVNSLWDKAVGVQREMLEANDYEAFKLAAKNGHTEVVNSLWDKAVGVQREMLGADRYEAFKLAAKNGHTEVVNSLWDKAVGVQREMLEANDYEAFKLAARNGHTKVVNSLWDKAVGVQCEMLGADRYEAFKLAARNGHTKVVNSLWDKAVGVQCEMLGADRYEAFKLAAENGHTEVVNSLWDEAESLGVQREMLKANNYEAFTFAAENGHTEVVNFLLNKTSLSEVQREMLKADSYEAFRFAAKNGHTEVVNSLWDKAVGVQREMLKAGGYRAFNLAAGNGYTKAVNFLWEEAVSLKMEYFMLEAGIIKYEAFKLAAENGHTEVVNSLWDKVKSGVRYKMLRDSGYHVFKLAAENGHIKVVDSLWKKAESFKVQHEMLEFWHHLAFKLAAENGHDKILDFLWGKANSSGVQYSMLMTGCYKPFRFAVKGGYDEVIDSLWTKAKQLGIQLAMLRDNDYYAFKLAAENGHTEVVNSLWDEAESLGVQREMLKANNYEAFIFAAENGHTEVVNFLLNKTSLSEVQREMLKSDSYEAFRFAAKNGHTEVVNSLWDKAVGVQREMLKANNYEAFVLVAKNGHDKILDFLWNKTSLSEIQHEMLKAGGYRAFNLAAKNDHTEVADSLWDKAGSLEVQREMLKTGDYKALALIITGREGVYFLKRFRSAISVDKESIIYSPHISGILIQKWKECLEAVAHRENEEMFKWVWQTFILPLRLEKKQEISEFYQEFKQNSTEAGGSPKRAEESVQEKKKTTQRKRRHHHGDYNRHHGHLSRKPLAIDLSNQHEVVASSSARPSSWINDLFSWVKDSIGGLFSSRAALPEETLNTTSSISQIDAPIDVNGTIMLLDLLIRKVTGQKYISTADQPISPLEAQSYALNITKGFERLLNETATKSGISVKNLSFDPVVVQSAIVRQIVSEKFSEISKTLYSFAKEACPELKQTDKFLVHLRSQLEGEKETVLLQQKIEKPSEVLDQQVSRKVELPKRPNTFLNGTSVVKGISSVLER</sequence>
<dbReference type="Pfam" id="PF15658">
    <property type="entry name" value="Latrotoxin_C"/>
    <property type="match status" value="1"/>
</dbReference>
<feature type="domain" description="DUF1601" evidence="3">
    <location>
        <begin position="481"/>
        <end position="491"/>
    </location>
</feature>
<dbReference type="InterPro" id="IPR011632">
    <property type="entry name" value="DUF1601"/>
</dbReference>
<feature type="domain" description="RNA-editing substrate-binding complex 6 protein" evidence="5">
    <location>
        <begin position="557"/>
        <end position="767"/>
    </location>
</feature>
<name>A0AAU7Q2A7_9RICK</name>
<gene>
    <name evidence="6" type="ORF">ABLO99_00895</name>
</gene>
<feature type="domain" description="RNA-editing substrate-binding complex 6 protein" evidence="5">
    <location>
        <begin position="1240"/>
        <end position="1406"/>
    </location>
</feature>
<evidence type="ECO:0000259" key="5">
    <source>
        <dbReference type="Pfam" id="PF26188"/>
    </source>
</evidence>
<feature type="domain" description="DUF1601" evidence="3">
    <location>
        <begin position="799"/>
        <end position="810"/>
    </location>
</feature>
<evidence type="ECO:0000256" key="2">
    <source>
        <dbReference type="SAM" id="MobiDB-lite"/>
    </source>
</evidence>
<dbReference type="InterPro" id="IPR052050">
    <property type="entry name" value="SecEffector_AnkRepeat"/>
</dbReference>
<dbReference type="PANTHER" id="PTHR46586:SF3">
    <property type="entry name" value="ANKYRIN REPEAT-CONTAINING PROTEIN"/>
    <property type="match status" value="1"/>
</dbReference>
<organism evidence="6">
    <name type="scientific">Wolbachia endosymbiont of Armadillidium arcangelii</name>
    <dbReference type="NCBI Taxonomy" id="3158571"/>
    <lineage>
        <taxon>Bacteria</taxon>
        <taxon>Pseudomonadati</taxon>
        <taxon>Pseudomonadota</taxon>
        <taxon>Alphaproteobacteria</taxon>
        <taxon>Rickettsiales</taxon>
        <taxon>Anaplasmataceae</taxon>
        <taxon>Wolbachieae</taxon>
        <taxon>Wolbachia</taxon>
    </lineage>
</organism>
<feature type="compositionally biased region" description="Basic and acidic residues" evidence="2">
    <location>
        <begin position="3574"/>
        <end position="3585"/>
    </location>
</feature>
<proteinExistence type="predicted"/>
<feature type="compositionally biased region" description="Basic residues" evidence="2">
    <location>
        <begin position="3586"/>
        <end position="3604"/>
    </location>
</feature>
<dbReference type="Pfam" id="PF07671">
    <property type="entry name" value="DUF1601"/>
    <property type="match status" value="8"/>
</dbReference>
<feature type="repeat" description="ANK" evidence="1">
    <location>
        <begin position="2788"/>
        <end position="2820"/>
    </location>
</feature>
<feature type="region of interest" description="Disordered" evidence="2">
    <location>
        <begin position="3566"/>
        <end position="3604"/>
    </location>
</feature>
<dbReference type="RefSeq" id="WP_349967826.1">
    <property type="nucleotide sequence ID" value="NZ_CP157942.1"/>
</dbReference>
<dbReference type="Pfam" id="PF26188">
    <property type="entry name" value="RESC6"/>
    <property type="match status" value="3"/>
</dbReference>
<feature type="domain" description="DUF1601" evidence="3">
    <location>
        <begin position="387"/>
        <end position="401"/>
    </location>
</feature>
<accession>A0AAU7Q2A7</accession>
<dbReference type="Pfam" id="PF12796">
    <property type="entry name" value="Ank_2"/>
    <property type="match status" value="4"/>
</dbReference>
<evidence type="ECO:0000313" key="6">
    <source>
        <dbReference type="EMBL" id="XBS67282.1"/>
    </source>
</evidence>